<dbReference type="EMBL" id="JAUYVI010000001">
    <property type="protein sequence ID" value="MDQ7246830.1"/>
    <property type="molecule type" value="Genomic_DNA"/>
</dbReference>
<protein>
    <submittedName>
        <fullName evidence="3">Endonuclease/exonuclease/phosphatase family protein</fullName>
    </submittedName>
</protein>
<sequence length="506" mass="53867">MKRSTLRLASWLLAALLLAAPLGARAAGPSPVTIKVMTFNIWLGGDQVNFQKVIEAIKAADADIVCLQEAGGQTARIAAALGWNYAIPGRHVIARVPLFAPPAATQGADGNDLNTVYAEVEPGRFVAIANVHLPSDPYGPYALRDNKPAAEVLETERSQRLTAIEPYIEPMSALAKGGTPVVLAGDFNSPSPLDWTPAMAKRWPQVKEPIVWPAAKALLDAGFIDTYRAAHPDPAARPGITWTYGYPYPHLDANEQLDRIDFIMALGAAKTIKSEILGDPRMPDTDIGVSPWPSDHRAVVSTLEIVPGPVPAMVSIDRRSIPAGAVFTARFHAATEDGRLEGGRLVILDAGAAADAAPRVSLASNNGTDRSSSVDFGTGGLPAGAYAVALRDADGKELARAPFWIVARDGAATVSLDKPAYAPGETLTATWSNAPGNRYDWLGIYKQSEAADDNYLYFFYVNGAVAGSLALTKEMLGADLEPGAYELRLELDDGYSRLASVPFEVK</sequence>
<keyword evidence="4" id="KW-1185">Reference proteome</keyword>
<dbReference type="InterPro" id="IPR036691">
    <property type="entry name" value="Endo/exonu/phosph_ase_sf"/>
</dbReference>
<name>A0ABU0YGH9_9PROT</name>
<dbReference type="Gene3D" id="3.60.10.10">
    <property type="entry name" value="Endonuclease/exonuclease/phosphatase"/>
    <property type="match status" value="1"/>
</dbReference>
<dbReference type="Pfam" id="PF03372">
    <property type="entry name" value="Exo_endo_phos"/>
    <property type="match status" value="1"/>
</dbReference>
<organism evidence="3 4">
    <name type="scientific">Dongia sedimenti</name>
    <dbReference type="NCBI Taxonomy" id="3064282"/>
    <lineage>
        <taxon>Bacteria</taxon>
        <taxon>Pseudomonadati</taxon>
        <taxon>Pseudomonadota</taxon>
        <taxon>Alphaproteobacteria</taxon>
        <taxon>Rhodospirillales</taxon>
        <taxon>Dongiaceae</taxon>
        <taxon>Dongia</taxon>
    </lineage>
</organism>
<dbReference type="GO" id="GO:0004519">
    <property type="term" value="F:endonuclease activity"/>
    <property type="evidence" value="ECO:0007669"/>
    <property type="project" value="UniProtKB-KW"/>
</dbReference>
<dbReference type="SUPFAM" id="SSF56219">
    <property type="entry name" value="DNase I-like"/>
    <property type="match status" value="1"/>
</dbReference>
<keyword evidence="1" id="KW-0732">Signal</keyword>
<dbReference type="RefSeq" id="WP_379954231.1">
    <property type="nucleotide sequence ID" value="NZ_JAUYVI010000001.1"/>
</dbReference>
<keyword evidence="3" id="KW-0540">Nuclease</keyword>
<keyword evidence="3" id="KW-0378">Hydrolase</keyword>
<feature type="domain" description="Endonuclease/exonuclease/phosphatase" evidence="2">
    <location>
        <begin position="37"/>
        <end position="296"/>
    </location>
</feature>
<evidence type="ECO:0000259" key="2">
    <source>
        <dbReference type="Pfam" id="PF03372"/>
    </source>
</evidence>
<proteinExistence type="predicted"/>
<dbReference type="InterPro" id="IPR005135">
    <property type="entry name" value="Endo/exonuclease/phosphatase"/>
</dbReference>
<gene>
    <name evidence="3" type="ORF">Q8A70_04095</name>
</gene>
<dbReference type="Proteomes" id="UP001230156">
    <property type="component" value="Unassembled WGS sequence"/>
</dbReference>
<feature type="signal peptide" evidence="1">
    <location>
        <begin position="1"/>
        <end position="26"/>
    </location>
</feature>
<keyword evidence="3" id="KW-0255">Endonuclease</keyword>
<reference evidence="4" key="1">
    <citation type="submission" date="2023-08" db="EMBL/GenBank/DDBJ databases">
        <title>Rhodospirillaceae gen. nov., a novel taxon isolated from the Yangtze River Yuezi River estuary sludge.</title>
        <authorList>
            <person name="Ruan L."/>
        </authorList>
    </citation>
    <scope>NUCLEOTIDE SEQUENCE [LARGE SCALE GENOMIC DNA]</scope>
    <source>
        <strain evidence="4">R-7</strain>
    </source>
</reference>
<evidence type="ECO:0000313" key="4">
    <source>
        <dbReference type="Proteomes" id="UP001230156"/>
    </source>
</evidence>
<dbReference type="PANTHER" id="PTHR41349">
    <property type="match status" value="1"/>
</dbReference>
<comment type="caution">
    <text evidence="3">The sequence shown here is derived from an EMBL/GenBank/DDBJ whole genome shotgun (WGS) entry which is preliminary data.</text>
</comment>
<feature type="chain" id="PRO_5046666935" evidence="1">
    <location>
        <begin position="27"/>
        <end position="506"/>
    </location>
</feature>
<dbReference type="PANTHER" id="PTHR41349:SF1">
    <property type="entry name" value="PROTEIN CBG08683"/>
    <property type="match status" value="1"/>
</dbReference>
<evidence type="ECO:0000313" key="3">
    <source>
        <dbReference type="EMBL" id="MDQ7246830.1"/>
    </source>
</evidence>
<accession>A0ABU0YGH9</accession>
<evidence type="ECO:0000256" key="1">
    <source>
        <dbReference type="SAM" id="SignalP"/>
    </source>
</evidence>